<dbReference type="PANTHER" id="PTHR30204:SF69">
    <property type="entry name" value="MERR-FAMILY TRANSCRIPTIONAL REGULATOR"/>
    <property type="match status" value="1"/>
</dbReference>
<accession>A0A940SU16</accession>
<dbReference type="SUPFAM" id="SSF46955">
    <property type="entry name" value="Putative DNA-binding domain"/>
    <property type="match status" value="1"/>
</dbReference>
<keyword evidence="3" id="KW-0238">DNA-binding</keyword>
<dbReference type="GO" id="GO:0003700">
    <property type="term" value="F:DNA-binding transcription factor activity"/>
    <property type="evidence" value="ECO:0007669"/>
    <property type="project" value="InterPro"/>
</dbReference>
<reference evidence="7" key="1">
    <citation type="submission" date="2020-12" db="EMBL/GenBank/DDBJ databases">
        <title>Vagococcus allomyrinae sp. nov. and Enterococcus lavae sp. nov., isolated from the larvae of Allomyrina dichotoma.</title>
        <authorList>
            <person name="Lee S.D."/>
        </authorList>
    </citation>
    <scope>NUCLEOTIDE SEQUENCE</scope>
    <source>
        <strain evidence="7">BWB3-3</strain>
    </source>
</reference>
<dbReference type="InterPro" id="IPR009061">
    <property type="entry name" value="DNA-bd_dom_put_sf"/>
</dbReference>
<dbReference type="InterPro" id="IPR000551">
    <property type="entry name" value="MerR-type_HTH_dom"/>
</dbReference>
<evidence type="ECO:0000256" key="2">
    <source>
        <dbReference type="ARBA" id="ARBA00023015"/>
    </source>
</evidence>
<keyword evidence="1" id="KW-0678">Repressor</keyword>
<evidence type="ECO:0000256" key="4">
    <source>
        <dbReference type="ARBA" id="ARBA00023163"/>
    </source>
</evidence>
<evidence type="ECO:0000313" key="7">
    <source>
        <dbReference type="EMBL" id="MBP1040875.1"/>
    </source>
</evidence>
<dbReference type="Gene3D" id="1.10.1660.10">
    <property type="match status" value="1"/>
</dbReference>
<evidence type="ECO:0000256" key="3">
    <source>
        <dbReference type="ARBA" id="ARBA00023125"/>
    </source>
</evidence>
<gene>
    <name evidence="7" type="ORF">I6N95_07645</name>
</gene>
<evidence type="ECO:0000313" key="8">
    <source>
        <dbReference type="Proteomes" id="UP000674938"/>
    </source>
</evidence>
<dbReference type="PROSITE" id="PS50937">
    <property type="entry name" value="HTH_MERR_2"/>
    <property type="match status" value="1"/>
</dbReference>
<dbReference type="SMART" id="SM00422">
    <property type="entry name" value="HTH_MERR"/>
    <property type="match status" value="1"/>
</dbReference>
<dbReference type="Gene3D" id="3.20.80.10">
    <property type="entry name" value="Regulatory factor, effector binding domain"/>
    <property type="match status" value="1"/>
</dbReference>
<dbReference type="PANTHER" id="PTHR30204">
    <property type="entry name" value="REDOX-CYCLING DRUG-SENSING TRANSCRIPTIONAL ACTIVATOR SOXR"/>
    <property type="match status" value="1"/>
</dbReference>
<dbReference type="InterPro" id="IPR011256">
    <property type="entry name" value="Reg_factor_effector_dom_sf"/>
</dbReference>
<dbReference type="AlphaFoldDB" id="A0A940SU16"/>
<dbReference type="Proteomes" id="UP000674938">
    <property type="component" value="Unassembled WGS sequence"/>
</dbReference>
<dbReference type="SUPFAM" id="SSF55136">
    <property type="entry name" value="Probable bacterial effector-binding domain"/>
    <property type="match status" value="1"/>
</dbReference>
<protein>
    <submittedName>
        <fullName evidence="7">MerR family transcriptional regulator</fullName>
    </submittedName>
</protein>
<keyword evidence="2" id="KW-0805">Transcription regulation</keyword>
<keyword evidence="4" id="KW-0804">Transcription</keyword>
<dbReference type="InterPro" id="IPR047057">
    <property type="entry name" value="MerR_fam"/>
</dbReference>
<dbReference type="EMBL" id="JAEEGA010000004">
    <property type="protein sequence ID" value="MBP1040875.1"/>
    <property type="molecule type" value="Genomic_DNA"/>
</dbReference>
<feature type="coiled-coil region" evidence="5">
    <location>
        <begin position="83"/>
        <end position="110"/>
    </location>
</feature>
<evidence type="ECO:0000259" key="6">
    <source>
        <dbReference type="PROSITE" id="PS50937"/>
    </source>
</evidence>
<name>A0A940SU16_9ENTE</name>
<keyword evidence="8" id="KW-1185">Reference proteome</keyword>
<evidence type="ECO:0000256" key="1">
    <source>
        <dbReference type="ARBA" id="ARBA00022491"/>
    </source>
</evidence>
<dbReference type="GO" id="GO:0003677">
    <property type="term" value="F:DNA binding"/>
    <property type="evidence" value="ECO:0007669"/>
    <property type="project" value="UniProtKB-KW"/>
</dbReference>
<dbReference type="RefSeq" id="WP_209526355.1">
    <property type="nucleotide sequence ID" value="NZ_JAEEGA010000004.1"/>
</dbReference>
<organism evidence="7 8">
    <name type="scientific">Vagococcus allomyrinae</name>
    <dbReference type="NCBI Taxonomy" id="2794353"/>
    <lineage>
        <taxon>Bacteria</taxon>
        <taxon>Bacillati</taxon>
        <taxon>Bacillota</taxon>
        <taxon>Bacilli</taxon>
        <taxon>Lactobacillales</taxon>
        <taxon>Enterococcaceae</taxon>
        <taxon>Vagococcus</taxon>
    </lineage>
</organism>
<proteinExistence type="predicted"/>
<sequence>MKEKAYYTIGELSDICGISKRNLRFYDEKGLLKPSKRDSSNNYRYYSEEKAIDALKIKELKKKGLSISDIKLLVKKKDLKVFRNALNQSITALEKEKQLIEEQIRQSKASYSAVSQSLIYLETAQVNRDITIDYSPETYVYFTNYRCNHHAKKLFWDRFAELTQLCEEDNFQIIGPFSAIFHEHYFNQFFFDEGQLEVFYPITPTNVKHPRVRIIEKRLMMSKIVIGNYQSLLSTYVDLINYSKENNLQIIGPNLEEYLCDFSFGLHEDDWITRIAFPIIMNDDSCTLHPKKTALKHF</sequence>
<dbReference type="Pfam" id="PF13411">
    <property type="entry name" value="MerR_1"/>
    <property type="match status" value="1"/>
</dbReference>
<dbReference type="PROSITE" id="PS00552">
    <property type="entry name" value="HTH_MERR_1"/>
    <property type="match status" value="1"/>
</dbReference>
<feature type="domain" description="HTH merR-type" evidence="6">
    <location>
        <begin position="6"/>
        <end position="76"/>
    </location>
</feature>
<keyword evidence="5" id="KW-0175">Coiled coil</keyword>
<comment type="caution">
    <text evidence="7">The sequence shown here is derived from an EMBL/GenBank/DDBJ whole genome shotgun (WGS) entry which is preliminary data.</text>
</comment>
<evidence type="ECO:0000256" key="5">
    <source>
        <dbReference type="SAM" id="Coils"/>
    </source>
</evidence>